<evidence type="ECO:0000313" key="3">
    <source>
        <dbReference type="Proteomes" id="UP001431902"/>
    </source>
</evidence>
<keyword evidence="1" id="KW-1133">Transmembrane helix</keyword>
<sequence length="139" mass="14717">MSHHTRSEAGMALIEALMASAVLGIGMLGAIQLALTAFQASQDSRQRAVAQMLAQEAMDCATVNRGACTLPTVVNTASTRFTRQISTTPRGSGDLFDVKVTVSWPSTWAAKTTSGTSEVAMDWHSSYAQVPTWVGVSLP</sequence>
<feature type="transmembrane region" description="Helical" evidence="1">
    <location>
        <begin position="12"/>
        <end position="35"/>
    </location>
</feature>
<keyword evidence="1" id="KW-0812">Transmembrane</keyword>
<evidence type="ECO:0000256" key="1">
    <source>
        <dbReference type="SAM" id="Phobius"/>
    </source>
</evidence>
<keyword evidence="3" id="KW-1185">Reference proteome</keyword>
<gene>
    <name evidence="2" type="ORF">QLQ16_06065</name>
</gene>
<dbReference type="EMBL" id="JASGBH010000003">
    <property type="protein sequence ID" value="MDI9233401.1"/>
    <property type="molecule type" value="Genomic_DNA"/>
</dbReference>
<name>A0ABT6X5R6_9BURK</name>
<evidence type="ECO:0000313" key="2">
    <source>
        <dbReference type="EMBL" id="MDI9233401.1"/>
    </source>
</evidence>
<keyword evidence="1" id="KW-0472">Membrane</keyword>
<reference evidence="2" key="1">
    <citation type="submission" date="2023-05" db="EMBL/GenBank/DDBJ databases">
        <title>Limnohabitans sp. strain HM2-2 Genome sequencing and assembly.</title>
        <authorList>
            <person name="Jung Y."/>
        </authorList>
    </citation>
    <scope>NUCLEOTIDE SEQUENCE</scope>
    <source>
        <strain evidence="2">HM2-2</strain>
    </source>
</reference>
<dbReference type="Proteomes" id="UP001431902">
    <property type="component" value="Unassembled WGS sequence"/>
</dbReference>
<accession>A0ABT6X5R6</accession>
<dbReference type="RefSeq" id="WP_283223794.1">
    <property type="nucleotide sequence ID" value="NZ_JASGBH010000003.1"/>
</dbReference>
<organism evidence="2 3">
    <name type="scientific">Limnohabitans lacus</name>
    <dbReference type="NCBI Taxonomy" id="3045173"/>
    <lineage>
        <taxon>Bacteria</taxon>
        <taxon>Pseudomonadati</taxon>
        <taxon>Pseudomonadota</taxon>
        <taxon>Betaproteobacteria</taxon>
        <taxon>Burkholderiales</taxon>
        <taxon>Comamonadaceae</taxon>
        <taxon>Limnohabitans</taxon>
    </lineage>
</organism>
<comment type="caution">
    <text evidence="2">The sequence shown here is derived from an EMBL/GenBank/DDBJ whole genome shotgun (WGS) entry which is preliminary data.</text>
</comment>
<evidence type="ECO:0008006" key="4">
    <source>
        <dbReference type="Google" id="ProtNLM"/>
    </source>
</evidence>
<protein>
    <recommendedName>
        <fullName evidence="4">Type IV pilus modification protein PilV</fullName>
    </recommendedName>
</protein>
<proteinExistence type="predicted"/>